<evidence type="ECO:0000259" key="3">
    <source>
        <dbReference type="Pfam" id="PF03807"/>
    </source>
</evidence>
<dbReference type="InterPro" id="IPR036291">
    <property type="entry name" value="NAD(P)-bd_dom_sf"/>
</dbReference>
<accession>A0ABT1WYD2</accession>
<dbReference type="InterPro" id="IPR006311">
    <property type="entry name" value="TAT_signal"/>
</dbReference>
<gene>
    <name evidence="4" type="ORF">NRP21_02170</name>
</gene>
<feature type="chain" id="PRO_5047018483" evidence="2">
    <location>
        <begin position="32"/>
        <end position="244"/>
    </location>
</feature>
<evidence type="ECO:0000256" key="2">
    <source>
        <dbReference type="SAM" id="SignalP"/>
    </source>
</evidence>
<keyword evidence="2" id="KW-0732">Signal</keyword>
<dbReference type="InterPro" id="IPR051267">
    <property type="entry name" value="STEAP_metalloreductase"/>
</dbReference>
<feature type="signal peptide" evidence="2">
    <location>
        <begin position="1"/>
        <end position="31"/>
    </location>
</feature>
<dbReference type="SUPFAM" id="SSF51735">
    <property type="entry name" value="NAD(P)-binding Rossmann-fold domains"/>
    <property type="match status" value="1"/>
</dbReference>
<name>A0ABT1WYD2_9PROT</name>
<organism evidence="4 5">
    <name type="scientific">Roseomonas populi</name>
    <dbReference type="NCBI Taxonomy" id="3121582"/>
    <lineage>
        <taxon>Bacteria</taxon>
        <taxon>Pseudomonadati</taxon>
        <taxon>Pseudomonadota</taxon>
        <taxon>Alphaproteobacteria</taxon>
        <taxon>Acetobacterales</taxon>
        <taxon>Roseomonadaceae</taxon>
        <taxon>Roseomonas</taxon>
    </lineage>
</organism>
<reference evidence="4 5" key="1">
    <citation type="submission" date="2022-06" db="EMBL/GenBank/DDBJ databases">
        <title>Roseomonas CN29.</title>
        <authorList>
            <person name="Cheng Y."/>
            <person name="He X."/>
        </authorList>
    </citation>
    <scope>NUCLEOTIDE SEQUENCE [LARGE SCALE GENOMIC DNA]</scope>
    <source>
        <strain evidence="4 5">CN29</strain>
    </source>
</reference>
<evidence type="ECO:0000256" key="1">
    <source>
        <dbReference type="ARBA" id="ARBA00023002"/>
    </source>
</evidence>
<protein>
    <submittedName>
        <fullName evidence="4">NAD(P)-binding domain-containing protein</fullName>
    </submittedName>
</protein>
<feature type="domain" description="Pyrroline-5-carboxylate reductase catalytic N-terminal" evidence="3">
    <location>
        <begin position="39"/>
        <end position="128"/>
    </location>
</feature>
<evidence type="ECO:0000313" key="5">
    <source>
        <dbReference type="Proteomes" id="UP001524642"/>
    </source>
</evidence>
<dbReference type="Gene3D" id="3.40.50.720">
    <property type="entry name" value="NAD(P)-binding Rossmann-like Domain"/>
    <property type="match status" value="1"/>
</dbReference>
<dbReference type="PROSITE" id="PS51318">
    <property type="entry name" value="TAT"/>
    <property type="match status" value="1"/>
</dbReference>
<keyword evidence="1" id="KW-0560">Oxidoreductase</keyword>
<dbReference type="Proteomes" id="UP001524642">
    <property type="component" value="Unassembled WGS sequence"/>
</dbReference>
<dbReference type="RefSeq" id="WP_257714515.1">
    <property type="nucleotide sequence ID" value="NZ_JANJOU010000001.1"/>
</dbReference>
<dbReference type="EMBL" id="JANJOU010000001">
    <property type="protein sequence ID" value="MCR0980850.1"/>
    <property type="molecule type" value="Genomic_DNA"/>
</dbReference>
<dbReference type="PANTHER" id="PTHR14239:SF10">
    <property type="entry name" value="REDUCTASE"/>
    <property type="match status" value="1"/>
</dbReference>
<sequence>MTAAANPIPRRSLLLAGGAALLLSGPGGALAQPASRSPIGIIGSGRLGGTVGTLWAKAGHPVLFSSRHPERLKELVEAAGPNARAGLPAEAAAFGEALLVAVPYGALPQVGQELGQALRGKVVLDACNAVVARDGAVGQAAIERGIGLASAEHLPGARVVRAFNTLGSRVLAEQAHRAGGLVAIPLAGDDAAALETASALVRDAGFDPVVVGPLSRATDFAMGARGYGQVVAAPELRRILGLTG</sequence>
<evidence type="ECO:0000313" key="4">
    <source>
        <dbReference type="EMBL" id="MCR0980850.1"/>
    </source>
</evidence>
<dbReference type="PANTHER" id="PTHR14239">
    <property type="entry name" value="DUDULIN-RELATED"/>
    <property type="match status" value="1"/>
</dbReference>
<dbReference type="InterPro" id="IPR028939">
    <property type="entry name" value="P5C_Rdtase_cat_N"/>
</dbReference>
<dbReference type="Pfam" id="PF03807">
    <property type="entry name" value="F420_oxidored"/>
    <property type="match status" value="1"/>
</dbReference>
<keyword evidence="5" id="KW-1185">Reference proteome</keyword>
<comment type="caution">
    <text evidence="4">The sequence shown here is derived from an EMBL/GenBank/DDBJ whole genome shotgun (WGS) entry which is preliminary data.</text>
</comment>
<proteinExistence type="predicted"/>